<evidence type="ECO:0000313" key="3">
    <source>
        <dbReference type="Proteomes" id="UP000199589"/>
    </source>
</evidence>
<dbReference type="EMBL" id="FOSJ01000028">
    <property type="protein sequence ID" value="SFK38577.1"/>
    <property type="molecule type" value="Genomic_DNA"/>
</dbReference>
<dbReference type="OrthoDB" id="2990788at2"/>
<protein>
    <submittedName>
        <fullName evidence="2">Uncharacterized protein YlbG, UPF0298 family</fullName>
    </submittedName>
</protein>
<keyword evidence="3" id="KW-1185">Reference proteome</keyword>
<proteinExistence type="predicted"/>
<name>A0A1I3Z3G1_9LACT</name>
<gene>
    <name evidence="2" type="ORF">SAMN04488569_102817</name>
</gene>
<dbReference type="Proteomes" id="UP000199589">
    <property type="component" value="Unassembled WGS sequence"/>
</dbReference>
<evidence type="ECO:0000256" key="1">
    <source>
        <dbReference type="ARBA" id="ARBA00022490"/>
    </source>
</evidence>
<organism evidence="2 3">
    <name type="scientific">Marinilactibacillus piezotolerans</name>
    <dbReference type="NCBI Taxonomy" id="258723"/>
    <lineage>
        <taxon>Bacteria</taxon>
        <taxon>Bacillati</taxon>
        <taxon>Bacillota</taxon>
        <taxon>Bacilli</taxon>
        <taxon>Lactobacillales</taxon>
        <taxon>Carnobacteriaceae</taxon>
        <taxon>Marinilactibacillus</taxon>
    </lineage>
</organism>
<evidence type="ECO:0000313" key="2">
    <source>
        <dbReference type="EMBL" id="SFK38577.1"/>
    </source>
</evidence>
<dbReference type="RefSeq" id="WP_091897872.1">
    <property type="nucleotide sequence ID" value="NZ_FOSJ01000028.1"/>
</dbReference>
<keyword evidence="1" id="KW-0963">Cytoplasm</keyword>
<dbReference type="Pfam" id="PF09902">
    <property type="entry name" value="DUF2129"/>
    <property type="match status" value="1"/>
</dbReference>
<dbReference type="AlphaFoldDB" id="A0A1I3Z3G1"/>
<dbReference type="STRING" id="258723.GCA_900169305_00183"/>
<accession>A0A1I3Z3G1</accession>
<dbReference type="InterPro" id="IPR016979">
    <property type="entry name" value="DUF2129"/>
</dbReference>
<reference evidence="3" key="1">
    <citation type="submission" date="2016-10" db="EMBL/GenBank/DDBJ databases">
        <authorList>
            <person name="Varghese N."/>
            <person name="Submissions S."/>
        </authorList>
    </citation>
    <scope>NUCLEOTIDE SEQUENCE [LARGE SCALE GENOMIC DNA]</scope>
    <source>
        <strain evidence="3">DSM 16108</strain>
    </source>
</reference>
<sequence length="111" mass="13139">MLTSEHERTGIVVWVYTTKYINKLKRYGLVHYISKKMSYAIVYVDKKDKDSVQASLAKQHFVRKVEECYQCDLPKTYEGILDEVKVLAKQRKKEEESKEISIFNQLSSNWN</sequence>